<dbReference type="AlphaFoldDB" id="A0A9Q0APK0"/>
<evidence type="ECO:0000313" key="2">
    <source>
        <dbReference type="Proteomes" id="UP000829685"/>
    </source>
</evidence>
<comment type="caution">
    <text evidence="1">The sequence shown here is derived from an EMBL/GenBank/DDBJ whole genome shotgun (WGS) entry which is preliminary data.</text>
</comment>
<protein>
    <submittedName>
        <fullName evidence="1">Uncharacterized protein</fullName>
    </submittedName>
</protein>
<dbReference type="PANTHER" id="PTHR38696:SF1">
    <property type="entry name" value="MEDIATOR OF RNA POLYMERASE II TRANSCRIPTION SUBUNIT 13"/>
    <property type="match status" value="1"/>
</dbReference>
<dbReference type="EMBL" id="JAFIMR010000019">
    <property type="protein sequence ID" value="KAI1866952.1"/>
    <property type="molecule type" value="Genomic_DNA"/>
</dbReference>
<dbReference type="OrthoDB" id="58379at2759"/>
<accession>A0A9Q0APK0</accession>
<keyword evidence="2" id="KW-1185">Reference proteome</keyword>
<name>A0A9Q0APK0_9PEZI</name>
<sequence>MEAAKYSASSKFATLSLSKSDRIRFLAFPEPICRQAEPVLRRAWPPGIKAEGLYAGSYEYQLKGRPWGMMGKSEAIGSRVLLRDILAFLYGRGWVLATAINLSEKIGSKDTLLFRDAAAGRGTDHPPALPAVDWLVVQFYHSKTIYLHGVGADGDAAEQQPMLKAFREMLASTGYLDKGGWSHDAYEFVLQGRPWRCHGEKSMKARELLLGIMGVLDGHGWEPYGTIRQRTDSDDWRHCDSWYLIRKTGKGCEGLIGDHTVGEGA</sequence>
<organism evidence="1 2">
    <name type="scientific">Neoarthrinium moseri</name>
    <dbReference type="NCBI Taxonomy" id="1658444"/>
    <lineage>
        <taxon>Eukaryota</taxon>
        <taxon>Fungi</taxon>
        <taxon>Dikarya</taxon>
        <taxon>Ascomycota</taxon>
        <taxon>Pezizomycotina</taxon>
        <taxon>Sordariomycetes</taxon>
        <taxon>Xylariomycetidae</taxon>
        <taxon>Amphisphaeriales</taxon>
        <taxon>Apiosporaceae</taxon>
        <taxon>Neoarthrinium</taxon>
    </lineage>
</organism>
<dbReference type="Proteomes" id="UP000829685">
    <property type="component" value="Unassembled WGS sequence"/>
</dbReference>
<evidence type="ECO:0000313" key="1">
    <source>
        <dbReference type="EMBL" id="KAI1866952.1"/>
    </source>
</evidence>
<gene>
    <name evidence="1" type="ORF">JX265_007528</name>
</gene>
<dbReference type="PANTHER" id="PTHR38696">
    <property type="entry name" value="MEDIATOR OF RNA POLYMERASE II TRANSCRIPTION SUBUNIT 13"/>
    <property type="match status" value="1"/>
</dbReference>
<proteinExistence type="predicted"/>
<reference evidence="1" key="1">
    <citation type="submission" date="2021-03" db="EMBL/GenBank/DDBJ databases">
        <title>Revisited historic fungal species revealed as producer of novel bioactive compounds through whole genome sequencing and comparative genomics.</title>
        <authorList>
            <person name="Vignolle G.A."/>
            <person name="Hochenegger N."/>
            <person name="Mach R.L."/>
            <person name="Mach-Aigner A.R."/>
            <person name="Javad Rahimi M."/>
            <person name="Salim K.A."/>
            <person name="Chan C.M."/>
            <person name="Lim L.B.L."/>
            <person name="Cai F."/>
            <person name="Druzhinina I.S."/>
            <person name="U'Ren J.M."/>
            <person name="Derntl C."/>
        </authorList>
    </citation>
    <scope>NUCLEOTIDE SEQUENCE</scope>
    <source>
        <strain evidence="1">TUCIM 5799</strain>
    </source>
</reference>